<name>A0A1I5WGQ7_9GAMM</name>
<evidence type="ECO:0000313" key="1">
    <source>
        <dbReference type="EMBL" id="SFQ18934.1"/>
    </source>
</evidence>
<reference evidence="1 2" key="1">
    <citation type="submission" date="2016-10" db="EMBL/GenBank/DDBJ databases">
        <authorList>
            <person name="de Groot N.N."/>
        </authorList>
    </citation>
    <scope>NUCLEOTIDE SEQUENCE [LARGE SCALE GENOMIC DNA]</scope>
    <source>
        <strain evidence="1 2">DSM 15893</strain>
    </source>
</reference>
<proteinExistence type="predicted"/>
<protein>
    <submittedName>
        <fullName evidence="1">Uncharacterized protein</fullName>
    </submittedName>
</protein>
<organism evidence="1 2">
    <name type="scientific">Enterovibrio norvegicus DSM 15893</name>
    <dbReference type="NCBI Taxonomy" id="1121869"/>
    <lineage>
        <taxon>Bacteria</taxon>
        <taxon>Pseudomonadati</taxon>
        <taxon>Pseudomonadota</taxon>
        <taxon>Gammaproteobacteria</taxon>
        <taxon>Vibrionales</taxon>
        <taxon>Vibrionaceae</taxon>
        <taxon>Enterovibrio</taxon>
    </lineage>
</organism>
<dbReference type="EMBL" id="FOWR01000048">
    <property type="protein sequence ID" value="SFQ18934.1"/>
    <property type="molecule type" value="Genomic_DNA"/>
</dbReference>
<dbReference type="Proteomes" id="UP000182692">
    <property type="component" value="Unassembled WGS sequence"/>
</dbReference>
<sequence>MLVVFVPLMLSFVPDYAPYVDAGFAALKASLNTIGTSPPQC</sequence>
<accession>A0A1I5WGQ7</accession>
<dbReference type="AlphaFoldDB" id="A0A1I5WGQ7"/>
<evidence type="ECO:0000313" key="2">
    <source>
        <dbReference type="Proteomes" id="UP000182692"/>
    </source>
</evidence>
<gene>
    <name evidence="1" type="ORF">SAMN03084138_04311</name>
</gene>